<gene>
    <name evidence="2" type="ORF">QPM17_17075</name>
</gene>
<feature type="signal peptide" evidence="1">
    <location>
        <begin position="1"/>
        <end position="19"/>
    </location>
</feature>
<feature type="chain" id="PRO_5045841280" description="CreA protein" evidence="1">
    <location>
        <begin position="20"/>
        <end position="166"/>
    </location>
</feature>
<reference evidence="2 3" key="1">
    <citation type="submission" date="2023-06" db="EMBL/GenBank/DDBJ databases">
        <title>Marinobacter azerbaijanicus a moderately halophilic, isolated from Urmia Lake in Azerbaijan region of Iran.</title>
        <authorList>
            <person name="Sanchez-Porro C."/>
            <person name="Aghdam E.M."/>
            <person name="Saheb S.M."/>
            <person name="Tarhriz V."/>
            <person name="Kazemi E."/>
            <person name="Ammozegar M.A."/>
            <person name="Ventosa A."/>
            <person name="Hejazi M.S."/>
        </authorList>
    </citation>
    <scope>NUCLEOTIDE SEQUENCE [LARGE SCALE GENOMIC DNA]</scope>
    <source>
        <strain evidence="2 3">TBZ242</strain>
    </source>
</reference>
<name>A0ABT7IFC3_9GAMM</name>
<evidence type="ECO:0000256" key="1">
    <source>
        <dbReference type="SAM" id="SignalP"/>
    </source>
</evidence>
<accession>A0ABT7IFC3</accession>
<evidence type="ECO:0008006" key="4">
    <source>
        <dbReference type="Google" id="ProtNLM"/>
    </source>
</evidence>
<keyword evidence="1" id="KW-0732">Signal</keyword>
<comment type="caution">
    <text evidence="2">The sequence shown here is derived from an EMBL/GenBank/DDBJ whole genome shotgun (WGS) entry which is preliminary data.</text>
</comment>
<organism evidence="2 3">
    <name type="scientific">Marinobacter azerbaijanicus</name>
    <dbReference type="NCBI Taxonomy" id="3050455"/>
    <lineage>
        <taxon>Bacteria</taxon>
        <taxon>Pseudomonadati</taxon>
        <taxon>Pseudomonadota</taxon>
        <taxon>Gammaproteobacteria</taxon>
        <taxon>Pseudomonadales</taxon>
        <taxon>Marinobacteraceae</taxon>
        <taxon>Marinobacter</taxon>
    </lineage>
</organism>
<sequence>MNKVFVLSLILFFPFSLSASERDLRIVYGELDFFIPNNPVVVGYLGTGSEILIAKYSDEPGKDIIGFSLDKEVNTGGCSPEVFFRSVLNANEAECNTDAVESFRYVFMKNRDSGNWSGDDKEFFYFIGSDKSTVFMTEKTSDNKTYKIESNFLSKKRIKGIFSSYL</sequence>
<evidence type="ECO:0000313" key="3">
    <source>
        <dbReference type="Proteomes" id="UP001227964"/>
    </source>
</evidence>
<dbReference type="Proteomes" id="UP001227964">
    <property type="component" value="Unassembled WGS sequence"/>
</dbReference>
<proteinExistence type="predicted"/>
<evidence type="ECO:0000313" key="2">
    <source>
        <dbReference type="EMBL" id="MDL0432859.1"/>
    </source>
</evidence>
<keyword evidence="3" id="KW-1185">Reference proteome</keyword>
<dbReference type="EMBL" id="JASSVS010000010">
    <property type="protein sequence ID" value="MDL0432859.1"/>
    <property type="molecule type" value="Genomic_DNA"/>
</dbReference>
<dbReference type="RefSeq" id="WP_285392189.1">
    <property type="nucleotide sequence ID" value="NZ_JASSVS010000010.1"/>
</dbReference>
<protein>
    <recommendedName>
        <fullName evidence="4">CreA protein</fullName>
    </recommendedName>
</protein>